<reference evidence="11 12" key="1">
    <citation type="submission" date="2017-02" db="EMBL/GenBank/DDBJ databases">
        <authorList>
            <person name="Peterson S.W."/>
        </authorList>
    </citation>
    <scope>NUCLEOTIDE SEQUENCE [LARGE SCALE GENOMIC DNA]</scope>
    <source>
        <strain evidence="11 12">M1</strain>
    </source>
</reference>
<evidence type="ECO:0000256" key="6">
    <source>
        <dbReference type="ARBA" id="ARBA00022989"/>
    </source>
</evidence>
<keyword evidence="12" id="KW-1185">Reference proteome</keyword>
<keyword evidence="4 8" id="KW-0762">Sugar transport</keyword>
<feature type="domain" description="PTS EIIC type-3" evidence="10">
    <location>
        <begin position="8"/>
        <end position="423"/>
    </location>
</feature>
<feature type="transmembrane region" description="Helical" evidence="9">
    <location>
        <begin position="183"/>
        <end position="203"/>
    </location>
</feature>
<dbReference type="PROSITE" id="PS51105">
    <property type="entry name" value="PTS_EIIC_TYPE_3"/>
    <property type="match status" value="1"/>
</dbReference>
<dbReference type="NCBIfam" id="TIGR00359">
    <property type="entry name" value="cello_pts_IIC"/>
    <property type="match status" value="1"/>
</dbReference>
<feature type="transmembrane region" description="Helical" evidence="9">
    <location>
        <begin position="289"/>
        <end position="313"/>
    </location>
</feature>
<dbReference type="Proteomes" id="UP000190285">
    <property type="component" value="Unassembled WGS sequence"/>
</dbReference>
<dbReference type="InterPro" id="IPR051088">
    <property type="entry name" value="PTS_Sugar-EIIC/EIIB"/>
</dbReference>
<dbReference type="GO" id="GO:0009401">
    <property type="term" value="P:phosphoenolpyruvate-dependent sugar phosphotransferase system"/>
    <property type="evidence" value="ECO:0007669"/>
    <property type="project" value="InterPro"/>
</dbReference>
<evidence type="ECO:0000256" key="8">
    <source>
        <dbReference type="PIRNR" id="PIRNR006351"/>
    </source>
</evidence>
<dbReference type="GO" id="GO:1901264">
    <property type="term" value="P:carbohydrate derivative transport"/>
    <property type="evidence" value="ECO:0007669"/>
    <property type="project" value="TreeGrafter"/>
</dbReference>
<feature type="transmembrane region" description="Helical" evidence="9">
    <location>
        <begin position="403"/>
        <end position="423"/>
    </location>
</feature>
<feature type="transmembrane region" description="Helical" evidence="9">
    <location>
        <begin position="251"/>
        <end position="269"/>
    </location>
</feature>
<dbReference type="GO" id="GO:0005886">
    <property type="term" value="C:plasma membrane"/>
    <property type="evidence" value="ECO:0007669"/>
    <property type="project" value="UniProtKB-SubCell"/>
</dbReference>
<dbReference type="OrthoDB" id="1641940at2"/>
<evidence type="ECO:0000313" key="11">
    <source>
        <dbReference type="EMBL" id="SKC56869.1"/>
    </source>
</evidence>
<proteinExistence type="predicted"/>
<feature type="transmembrane region" description="Helical" evidence="9">
    <location>
        <begin position="73"/>
        <end position="92"/>
    </location>
</feature>
<evidence type="ECO:0000256" key="2">
    <source>
        <dbReference type="ARBA" id="ARBA00022448"/>
    </source>
</evidence>
<dbReference type="NCBIfam" id="TIGR00410">
    <property type="entry name" value="lacE"/>
    <property type="match status" value="1"/>
</dbReference>
<dbReference type="PANTHER" id="PTHR33989:SF11">
    <property type="entry name" value="LICHENAN PERMEASE IIC COMPONENT"/>
    <property type="match status" value="1"/>
</dbReference>
<feature type="transmembrane region" description="Helical" evidence="9">
    <location>
        <begin position="376"/>
        <end position="397"/>
    </location>
</feature>
<evidence type="ECO:0000256" key="3">
    <source>
        <dbReference type="ARBA" id="ARBA00022475"/>
    </source>
</evidence>
<evidence type="ECO:0000256" key="4">
    <source>
        <dbReference type="ARBA" id="ARBA00022597"/>
    </source>
</evidence>
<keyword evidence="6 9" id="KW-1133">Transmembrane helix</keyword>
<dbReference type="EMBL" id="FUZT01000003">
    <property type="protein sequence ID" value="SKC56869.1"/>
    <property type="molecule type" value="Genomic_DNA"/>
</dbReference>
<name>A0A1T5K067_9FIRM</name>
<evidence type="ECO:0000256" key="7">
    <source>
        <dbReference type="ARBA" id="ARBA00023136"/>
    </source>
</evidence>
<comment type="function">
    <text evidence="8">The phosphoenolpyruvate-dependent sugar phosphotransferase system (PTS), a major carbohydrate active -transport system, catalyzes the phosphorylation of incoming sugar substrates concomitant with their translocation across the cell membrane.</text>
</comment>
<dbReference type="STRING" id="36842.SAMN02194393_01497"/>
<feature type="transmembrane region" description="Helical" evidence="9">
    <location>
        <begin position="138"/>
        <end position="163"/>
    </location>
</feature>
<keyword evidence="5 9" id="KW-0812">Transmembrane</keyword>
<dbReference type="Pfam" id="PF02378">
    <property type="entry name" value="PTS_EIIC"/>
    <property type="match status" value="1"/>
</dbReference>
<feature type="transmembrane region" description="Helical" evidence="9">
    <location>
        <begin position="349"/>
        <end position="369"/>
    </location>
</feature>
<protein>
    <recommendedName>
        <fullName evidence="8">Permease IIC component</fullName>
    </recommendedName>
</protein>
<evidence type="ECO:0000256" key="5">
    <source>
        <dbReference type="ARBA" id="ARBA00022692"/>
    </source>
</evidence>
<dbReference type="RefSeq" id="WP_079490543.1">
    <property type="nucleotide sequence ID" value="NZ_FUZT01000003.1"/>
</dbReference>
<evidence type="ECO:0000256" key="1">
    <source>
        <dbReference type="ARBA" id="ARBA00004651"/>
    </source>
</evidence>
<dbReference type="PANTHER" id="PTHR33989">
    <property type="match status" value="1"/>
</dbReference>
<keyword evidence="3 8" id="KW-1003">Cell membrane</keyword>
<comment type="subcellular location">
    <subcellularLocation>
        <location evidence="1">Cell membrane</location>
        <topology evidence="1">Multi-pass membrane protein</topology>
    </subcellularLocation>
</comment>
<evidence type="ECO:0000256" key="9">
    <source>
        <dbReference type="SAM" id="Phobius"/>
    </source>
</evidence>
<dbReference type="AlphaFoldDB" id="A0A1T5K067"/>
<dbReference type="InterPro" id="IPR004501">
    <property type="entry name" value="PTS_EIIC_3"/>
</dbReference>
<keyword evidence="7 8" id="KW-0472">Membrane</keyword>
<feature type="transmembrane region" description="Helical" evidence="9">
    <location>
        <begin position="32"/>
        <end position="53"/>
    </location>
</feature>
<dbReference type="PIRSF" id="PIRSF006351">
    <property type="entry name" value="PTS_EIIC-Cellobiose"/>
    <property type="match status" value="1"/>
</dbReference>
<dbReference type="GO" id="GO:0008982">
    <property type="term" value="F:protein-N(PI)-phosphohistidine-sugar phosphotransferase activity"/>
    <property type="evidence" value="ECO:0007669"/>
    <property type="project" value="UniProtKB-UniRule"/>
</dbReference>
<evidence type="ECO:0000313" key="12">
    <source>
        <dbReference type="Proteomes" id="UP000190285"/>
    </source>
</evidence>
<dbReference type="InterPro" id="IPR003352">
    <property type="entry name" value="PTS_EIIC"/>
</dbReference>
<sequence>MGKINSFLEEKVMPVAGRIADQKHLQSIRDGLILAMPLLIIGSLFLIIGFLPIPGYNDFMAGVFGEMWKTRLLYPVGATFDIMAIFASFGIAYRLAERYEVDPLSAGAISLAAFMLVTPHKIMFAAEGAAEAVEVGGVIPVGLMGSKGLFVAMFIALISTEIYRKIVQKNIIIKMPEGVPPAVSKSFAALIPALVVITVVWILRIGLEHTSFEHIHNVVGDLLTAPLSKLGGSLGGALVGVFLIDLLWTTGLHGSAVVGAVMNPIWLSLMDQNRMVFQADPTAALPNIVTLQFLDLWVFVGGSGATLVLAILLAFKSKSKQLKNLGKLSLGAGIFNINEPIVFGTPIVMNPILMIPFIFVPLVITLISYMAMKLGLVALPCGVAVPWTTPMLISGYLATGGRISGAVLQLVNFIIALALYYPFFKMWDNKKLEEENSMESEK</sequence>
<gene>
    <name evidence="11" type="ORF">SAMN02194393_01497</name>
</gene>
<keyword evidence="2 8" id="KW-0813">Transport</keyword>
<organism evidence="11 12">
    <name type="scientific">Maledivibacter halophilus</name>
    <dbReference type="NCBI Taxonomy" id="36842"/>
    <lineage>
        <taxon>Bacteria</taxon>
        <taxon>Bacillati</taxon>
        <taxon>Bacillota</taxon>
        <taxon>Clostridia</taxon>
        <taxon>Peptostreptococcales</taxon>
        <taxon>Caminicellaceae</taxon>
        <taxon>Maledivibacter</taxon>
    </lineage>
</organism>
<evidence type="ECO:0000259" key="10">
    <source>
        <dbReference type="PROSITE" id="PS51105"/>
    </source>
</evidence>
<dbReference type="InterPro" id="IPR004796">
    <property type="entry name" value="PTS_IIC_cello"/>
</dbReference>
<feature type="transmembrane region" description="Helical" evidence="9">
    <location>
        <begin position="104"/>
        <end position="126"/>
    </location>
</feature>
<accession>A0A1T5K067</accession>